<dbReference type="InterPro" id="IPR016169">
    <property type="entry name" value="FAD-bd_PCMH_sub2"/>
</dbReference>
<dbReference type="STRING" id="1210063.GCA_001612665_02890"/>
<dbReference type="Gene3D" id="3.30.465.10">
    <property type="match status" value="1"/>
</dbReference>
<dbReference type="InterPro" id="IPR002346">
    <property type="entry name" value="Mopterin_DH_FAD-bd"/>
</dbReference>
<dbReference type="PROSITE" id="PS51387">
    <property type="entry name" value="FAD_PCMH"/>
    <property type="match status" value="1"/>
</dbReference>
<dbReference type="InterPro" id="IPR016166">
    <property type="entry name" value="FAD-bd_PCMH"/>
</dbReference>
<protein>
    <submittedName>
        <fullName evidence="2">CO/xanthine dehydrogenase FAD-binding subunit</fullName>
    </submittedName>
</protein>
<dbReference type="AlphaFoldDB" id="A0A4R1FYQ2"/>
<name>A0A4R1FYQ2_9NOCA</name>
<dbReference type="Pfam" id="PF00941">
    <property type="entry name" value="FAD_binding_5"/>
    <property type="match status" value="1"/>
</dbReference>
<proteinExistence type="predicted"/>
<dbReference type="PANTHER" id="PTHR42659">
    <property type="entry name" value="XANTHINE DEHYDROGENASE SUBUNIT C-RELATED"/>
    <property type="match status" value="1"/>
</dbReference>
<dbReference type="InterPro" id="IPR051312">
    <property type="entry name" value="Diverse_Substr_Oxidored"/>
</dbReference>
<comment type="caution">
    <text evidence="2">The sequence shown here is derived from an EMBL/GenBank/DDBJ whole genome shotgun (WGS) entry which is preliminary data.</text>
</comment>
<evidence type="ECO:0000313" key="2">
    <source>
        <dbReference type="EMBL" id="TCK00294.1"/>
    </source>
</evidence>
<feature type="domain" description="FAD-binding PCMH-type" evidence="1">
    <location>
        <begin position="1"/>
        <end position="192"/>
    </location>
</feature>
<evidence type="ECO:0000313" key="3">
    <source>
        <dbReference type="Proteomes" id="UP000294856"/>
    </source>
</evidence>
<dbReference type="Proteomes" id="UP000294856">
    <property type="component" value="Unassembled WGS sequence"/>
</dbReference>
<gene>
    <name evidence="2" type="ORF">DFR71_1292</name>
</gene>
<sequence>MAGEVSEVNVDLDTVSEVVLARERADLAQVGVGSAVLAGGTFLFSEPHDHLHRLIDITTLGWAPLTETARGLEIAATCTLAEFAGARPGRELGTSTLWPQWPGTALFAESCRALLASHKIWRTATVGGNVCLSLPAGAVLGALVALDATAVIWPRGGGERRISLRDFVTGPGENLLGSGAVVRSFLVPTSSLVARTSFRKIALAPLGRSGSVVMGRRAVDDRCAITITAATVRPIVLDFDSVPLPSEVNDALADIPGEVWFDDPHGAPDWREHVTGLLAAEVAAELRQAS</sequence>
<keyword evidence="3" id="KW-1185">Reference proteome</keyword>
<evidence type="ECO:0000259" key="1">
    <source>
        <dbReference type="PROSITE" id="PS51387"/>
    </source>
</evidence>
<reference evidence="2 3" key="1">
    <citation type="submission" date="2019-03" db="EMBL/GenBank/DDBJ databases">
        <title>Genomic Encyclopedia of Type Strains, Phase IV (KMG-IV): sequencing the most valuable type-strain genomes for metagenomic binning, comparative biology and taxonomic classification.</title>
        <authorList>
            <person name="Goeker M."/>
        </authorList>
    </citation>
    <scope>NUCLEOTIDE SEQUENCE [LARGE SCALE GENOMIC DNA]</scope>
    <source>
        <strain evidence="2 3">DSM 44684</strain>
    </source>
</reference>
<dbReference type="EMBL" id="SMFR01000001">
    <property type="protein sequence ID" value="TCK00294.1"/>
    <property type="molecule type" value="Genomic_DNA"/>
</dbReference>
<dbReference type="InterPro" id="IPR036318">
    <property type="entry name" value="FAD-bd_PCMH-like_sf"/>
</dbReference>
<dbReference type="GO" id="GO:0016491">
    <property type="term" value="F:oxidoreductase activity"/>
    <property type="evidence" value="ECO:0007669"/>
    <property type="project" value="InterPro"/>
</dbReference>
<dbReference type="PANTHER" id="PTHR42659:SF9">
    <property type="entry name" value="XANTHINE DEHYDROGENASE FAD-BINDING SUBUNIT XDHB-RELATED"/>
    <property type="match status" value="1"/>
</dbReference>
<accession>A0A4R1FYQ2</accession>
<organism evidence="2 3">
    <name type="scientific">Nocardia alba</name>
    <dbReference type="NCBI Taxonomy" id="225051"/>
    <lineage>
        <taxon>Bacteria</taxon>
        <taxon>Bacillati</taxon>
        <taxon>Actinomycetota</taxon>
        <taxon>Actinomycetes</taxon>
        <taxon>Mycobacteriales</taxon>
        <taxon>Nocardiaceae</taxon>
        <taxon>Nocardia</taxon>
    </lineage>
</organism>
<dbReference type="GO" id="GO:0071949">
    <property type="term" value="F:FAD binding"/>
    <property type="evidence" value="ECO:0007669"/>
    <property type="project" value="InterPro"/>
</dbReference>
<dbReference type="SUPFAM" id="SSF56176">
    <property type="entry name" value="FAD-binding/transporter-associated domain-like"/>
    <property type="match status" value="1"/>
</dbReference>